<feature type="region of interest" description="Disordered" evidence="1">
    <location>
        <begin position="355"/>
        <end position="377"/>
    </location>
</feature>
<dbReference type="AlphaFoldDB" id="A0A8B8AL32"/>
<evidence type="ECO:0000256" key="1">
    <source>
        <dbReference type="SAM" id="MobiDB-lite"/>
    </source>
</evidence>
<dbReference type="SUPFAM" id="SSF63829">
    <property type="entry name" value="Calcium-dependent phosphotriesterase"/>
    <property type="match status" value="1"/>
</dbReference>
<gene>
    <name evidence="3" type="primary">LOC111103145</name>
</gene>
<dbReference type="InterPro" id="IPR011042">
    <property type="entry name" value="6-blade_b-propeller_TolB-like"/>
</dbReference>
<protein>
    <submittedName>
        <fullName evidence="3">Uncharacterized protein LOC111103145</fullName>
    </submittedName>
</protein>
<feature type="compositionally biased region" description="Polar residues" evidence="1">
    <location>
        <begin position="367"/>
        <end position="377"/>
    </location>
</feature>
<dbReference type="KEGG" id="cvn:111103145"/>
<evidence type="ECO:0000313" key="3">
    <source>
        <dbReference type="RefSeq" id="XP_022291900.1"/>
    </source>
</evidence>
<proteinExistence type="predicted"/>
<accession>A0A8B8AL32</accession>
<evidence type="ECO:0000313" key="2">
    <source>
        <dbReference type="Proteomes" id="UP000694844"/>
    </source>
</evidence>
<dbReference type="Proteomes" id="UP000694844">
    <property type="component" value="Chromosome 7"/>
</dbReference>
<keyword evidence="2" id="KW-1185">Reference proteome</keyword>
<dbReference type="OrthoDB" id="6265224at2759"/>
<name>A0A8B8AL32_CRAVI</name>
<sequence length="377" mass="43085">MKELIEFLSKIQITKGETRHIGKEVLLNLMSSPALQKSYTVTDVDECRHISCLAVDRFWVSDGCKLILKDTNTGETLYRADDSRQSLYGFHTVNNEGALFYIDEYHNIIKMSPDLKTKKKFIRRLYSAWQPHCLYCSPLTGDLLVGMFGYCALIGTIHRYNPSGQHTQSIEYENKHLSTFTSSHPQMHSHPYYITENNNGDIVVADTICGVVVTDCAGNHRFTHKVYQAHKIGICTDVMSHILVCDWHHNSVEILDQDGKYLSKLKLEESNENALLFSLSYDINTDLLWIGSWGSNKVSVYRYLNRDIALTEKMTLRDNSPAHYNDRCLFDFLELITNPTMFALKMMLQGTAARASKKENEKKNPKACSNDTRFVGP</sequence>
<dbReference type="RefSeq" id="XP_022291900.1">
    <property type="nucleotide sequence ID" value="XM_022436192.1"/>
</dbReference>
<organism evidence="2 3">
    <name type="scientific">Crassostrea virginica</name>
    <name type="common">Eastern oyster</name>
    <dbReference type="NCBI Taxonomy" id="6565"/>
    <lineage>
        <taxon>Eukaryota</taxon>
        <taxon>Metazoa</taxon>
        <taxon>Spiralia</taxon>
        <taxon>Lophotrochozoa</taxon>
        <taxon>Mollusca</taxon>
        <taxon>Bivalvia</taxon>
        <taxon>Autobranchia</taxon>
        <taxon>Pteriomorphia</taxon>
        <taxon>Ostreida</taxon>
        <taxon>Ostreoidea</taxon>
        <taxon>Ostreidae</taxon>
        <taxon>Crassostrea</taxon>
    </lineage>
</organism>
<dbReference type="Gene3D" id="2.120.10.30">
    <property type="entry name" value="TolB, C-terminal domain"/>
    <property type="match status" value="1"/>
</dbReference>
<reference evidence="3" key="1">
    <citation type="submission" date="2025-08" db="UniProtKB">
        <authorList>
            <consortium name="RefSeq"/>
        </authorList>
    </citation>
    <scope>IDENTIFICATION</scope>
    <source>
        <tissue evidence="3">Whole sample</tissue>
    </source>
</reference>
<dbReference type="GeneID" id="111103145"/>